<keyword evidence="3" id="KW-1185">Reference proteome</keyword>
<organism evidence="2 3">
    <name type="scientific">Steroidobacter gossypii</name>
    <dbReference type="NCBI Taxonomy" id="2805490"/>
    <lineage>
        <taxon>Bacteria</taxon>
        <taxon>Pseudomonadati</taxon>
        <taxon>Pseudomonadota</taxon>
        <taxon>Gammaproteobacteria</taxon>
        <taxon>Steroidobacterales</taxon>
        <taxon>Steroidobacteraceae</taxon>
        <taxon>Steroidobacter</taxon>
    </lineage>
</organism>
<dbReference type="EMBL" id="JAEVLS010000004">
    <property type="protein sequence ID" value="MBM0106754.1"/>
    <property type="molecule type" value="Genomic_DNA"/>
</dbReference>
<comment type="caution">
    <text evidence="2">The sequence shown here is derived from an EMBL/GenBank/DDBJ whole genome shotgun (WGS) entry which is preliminary data.</text>
</comment>
<feature type="region of interest" description="Disordered" evidence="1">
    <location>
        <begin position="152"/>
        <end position="178"/>
    </location>
</feature>
<evidence type="ECO:0000256" key="1">
    <source>
        <dbReference type="SAM" id="MobiDB-lite"/>
    </source>
</evidence>
<reference evidence="2 3" key="1">
    <citation type="journal article" date="2021" name="Int. J. Syst. Evol. Microbiol.">
        <title>Steroidobacter gossypii sp. nov., isolated from soil of cotton cropping field.</title>
        <authorList>
            <person name="Huang R."/>
            <person name="Yang S."/>
            <person name="Zhen C."/>
            <person name="Liu W."/>
        </authorList>
    </citation>
    <scope>NUCLEOTIDE SEQUENCE [LARGE SCALE GENOMIC DNA]</scope>
    <source>
        <strain evidence="2 3">S1-65</strain>
    </source>
</reference>
<gene>
    <name evidence="2" type="ORF">JM946_18635</name>
</gene>
<dbReference type="InterPro" id="IPR011990">
    <property type="entry name" value="TPR-like_helical_dom_sf"/>
</dbReference>
<protein>
    <recommendedName>
        <fullName evidence="4">MxaK protein</fullName>
    </recommendedName>
</protein>
<evidence type="ECO:0000313" key="2">
    <source>
        <dbReference type="EMBL" id="MBM0106754.1"/>
    </source>
</evidence>
<name>A0ABS1X0L5_9GAMM</name>
<accession>A0ABS1X0L5</accession>
<proteinExistence type="predicted"/>
<evidence type="ECO:0000313" key="3">
    <source>
        <dbReference type="Proteomes" id="UP000661077"/>
    </source>
</evidence>
<dbReference type="SUPFAM" id="SSF48452">
    <property type="entry name" value="TPR-like"/>
    <property type="match status" value="1"/>
</dbReference>
<evidence type="ECO:0008006" key="4">
    <source>
        <dbReference type="Google" id="ProtNLM"/>
    </source>
</evidence>
<dbReference type="Gene3D" id="1.25.40.10">
    <property type="entry name" value="Tetratricopeptide repeat domain"/>
    <property type="match status" value="1"/>
</dbReference>
<dbReference type="RefSeq" id="WP_203168869.1">
    <property type="nucleotide sequence ID" value="NZ_JAEVLS010000004.1"/>
</dbReference>
<dbReference type="Proteomes" id="UP000661077">
    <property type="component" value="Unassembled WGS sequence"/>
</dbReference>
<sequence>MKRAAVHGAFAIAALTCASLVAYYAVRLNRIEGTNVAIASARVSAFDADVPEARLARALALANAGESEAAMKAYKALIEGDRRDLKQAALYNLGNLYMRDALENGAEQAFRSLPLIELAKQRYREVLRHQPTHWDARYNLSRALQLAPELEQEIEEKEDPPEKEQSVSTLQGARIDLP</sequence>